<evidence type="ECO:0008006" key="3">
    <source>
        <dbReference type="Google" id="ProtNLM"/>
    </source>
</evidence>
<protein>
    <recommendedName>
        <fullName evidence="3">DUF354 domain-containing protein</fullName>
    </recommendedName>
</protein>
<dbReference type="RefSeq" id="WP_122132027.1">
    <property type="nucleotide sequence ID" value="NZ_QSUP01000002.1"/>
</dbReference>
<organism evidence="1 2">
    <name type="scientific">Parabacteroides merdae</name>
    <dbReference type="NCBI Taxonomy" id="46503"/>
    <lineage>
        <taxon>Bacteria</taxon>
        <taxon>Pseudomonadati</taxon>
        <taxon>Bacteroidota</taxon>
        <taxon>Bacteroidia</taxon>
        <taxon>Bacteroidales</taxon>
        <taxon>Tannerellaceae</taxon>
        <taxon>Parabacteroides</taxon>
    </lineage>
</organism>
<dbReference type="Proteomes" id="UP000261088">
    <property type="component" value="Unassembled WGS sequence"/>
</dbReference>
<reference evidence="1 2" key="1">
    <citation type="submission" date="2018-08" db="EMBL/GenBank/DDBJ databases">
        <title>A genome reference for cultivated species of the human gut microbiota.</title>
        <authorList>
            <person name="Zou Y."/>
            <person name="Xue W."/>
            <person name="Luo G."/>
        </authorList>
    </citation>
    <scope>NUCLEOTIDE SEQUENCE [LARGE SCALE GENOMIC DNA]</scope>
    <source>
        <strain evidence="1 2">OM05-11AA</strain>
    </source>
</reference>
<gene>
    <name evidence="1" type="ORF">DXB61_03230</name>
</gene>
<accession>A0AB37LYD7</accession>
<dbReference type="EMBL" id="QSUP01000002">
    <property type="protein sequence ID" value="RGN53893.1"/>
    <property type="molecule type" value="Genomic_DNA"/>
</dbReference>
<sequence length="396" mass="44390">MKCLHILYLYMGEVESIVLKVLSTRCSVQLCRAGEENGLQKDGWDLVVLQDAVYCLLQTSFCHKLKKYPWLFVSTRPDIRGYMAPATNLFGVVNLSGINLSLWGIPKELQVRLDYPVEKVADWYFYEQQPEVCRIAYCPTGNSVQENDFKLISFVQKTNAFLTIVSDRYRALANAFPPFVRVVPEKDGLAVFKKSHLVVASGQDAVCALAVCKPCVVLGDCGLGGLVTPANYEQLQSVSFSGRKGGCPGEFVPIDLLETEIRTVFSSDCKEEMLALRKKVLAVYGMDCFSTSLTGEVERITALSARLKSRKGRFELKPFRSSVFRVEELDGKMYIMRGLQCLGEIEDEMAGLLKQCDGTVTVSDLIGRNGFEPEDVVILWENLYALWKEKLILFAL</sequence>
<name>A0AB37LYD7_9BACT</name>
<dbReference type="AlphaFoldDB" id="A0AB37LYD7"/>
<proteinExistence type="predicted"/>
<evidence type="ECO:0000313" key="1">
    <source>
        <dbReference type="EMBL" id="RGN53893.1"/>
    </source>
</evidence>
<evidence type="ECO:0000313" key="2">
    <source>
        <dbReference type="Proteomes" id="UP000261088"/>
    </source>
</evidence>
<comment type="caution">
    <text evidence="1">The sequence shown here is derived from an EMBL/GenBank/DDBJ whole genome shotgun (WGS) entry which is preliminary data.</text>
</comment>